<feature type="region of interest" description="Disordered" evidence="8">
    <location>
        <begin position="943"/>
        <end position="962"/>
    </location>
</feature>
<dbReference type="GO" id="GO:0006310">
    <property type="term" value="P:DNA recombination"/>
    <property type="evidence" value="ECO:0007669"/>
    <property type="project" value="InterPro"/>
</dbReference>
<evidence type="ECO:0000256" key="8">
    <source>
        <dbReference type="SAM" id="MobiDB-lite"/>
    </source>
</evidence>
<dbReference type="GO" id="GO:0005524">
    <property type="term" value="F:ATP binding"/>
    <property type="evidence" value="ECO:0007669"/>
    <property type="project" value="UniProtKB-KW"/>
</dbReference>
<dbReference type="SUPFAM" id="SSF56091">
    <property type="entry name" value="DNA ligase/mRNA capping enzyme, catalytic domain"/>
    <property type="match status" value="1"/>
</dbReference>
<dbReference type="PANTHER" id="PTHR45674:SF9">
    <property type="entry name" value="DNA LIGASE 3"/>
    <property type="match status" value="1"/>
</dbReference>
<keyword evidence="3 10" id="KW-0436">Ligase</keyword>
<dbReference type="Pfam" id="PF04675">
    <property type="entry name" value="DNA_ligase_A_N"/>
    <property type="match status" value="1"/>
</dbReference>
<comment type="subcellular location">
    <subcellularLocation>
        <location evidence="1">Nucleus</location>
    </subcellularLocation>
</comment>
<dbReference type="GO" id="GO:0003910">
    <property type="term" value="F:DNA ligase (ATP) activity"/>
    <property type="evidence" value="ECO:0007669"/>
    <property type="project" value="InterPro"/>
</dbReference>
<dbReference type="EMBL" id="KV424078">
    <property type="protein sequence ID" value="KZT52109.1"/>
    <property type="molecule type" value="Genomic_DNA"/>
</dbReference>
<comment type="similarity">
    <text evidence="2">Belongs to the ATP-dependent DNA ligase family.</text>
</comment>
<dbReference type="InterPro" id="IPR050191">
    <property type="entry name" value="ATP-dep_DNA_ligase"/>
</dbReference>
<dbReference type="FunCoup" id="A0A165D5C5">
    <property type="interactions" value="160"/>
</dbReference>
<dbReference type="SUPFAM" id="SSF50249">
    <property type="entry name" value="Nucleic acid-binding proteins"/>
    <property type="match status" value="1"/>
</dbReference>
<dbReference type="Gene3D" id="1.10.3260.10">
    <property type="entry name" value="DNA ligase, ATP-dependent, N-terminal domain"/>
    <property type="match status" value="1"/>
</dbReference>
<dbReference type="SUPFAM" id="SSF117018">
    <property type="entry name" value="ATP-dependent DNA ligase DNA-binding domain"/>
    <property type="match status" value="1"/>
</dbReference>
<dbReference type="CDD" id="cd07969">
    <property type="entry name" value="OBF_DNA_ligase_I"/>
    <property type="match status" value="1"/>
</dbReference>
<evidence type="ECO:0000313" key="10">
    <source>
        <dbReference type="EMBL" id="KZT52109.1"/>
    </source>
</evidence>
<dbReference type="FunFam" id="3.30.470.30:FF:000002">
    <property type="entry name" value="DNA ligase"/>
    <property type="match status" value="1"/>
</dbReference>
<dbReference type="Gene3D" id="3.30.470.30">
    <property type="entry name" value="DNA ligase/mRNA capping enzyme"/>
    <property type="match status" value="1"/>
</dbReference>
<dbReference type="GO" id="GO:0003677">
    <property type="term" value="F:DNA binding"/>
    <property type="evidence" value="ECO:0007669"/>
    <property type="project" value="InterPro"/>
</dbReference>
<dbReference type="PANTHER" id="PTHR45674">
    <property type="entry name" value="DNA LIGASE 1/3 FAMILY MEMBER"/>
    <property type="match status" value="1"/>
</dbReference>
<reference evidence="10 11" key="1">
    <citation type="journal article" date="2016" name="Mol. Biol. Evol.">
        <title>Comparative Genomics of Early-Diverging Mushroom-Forming Fungi Provides Insights into the Origins of Lignocellulose Decay Capabilities.</title>
        <authorList>
            <person name="Nagy L.G."/>
            <person name="Riley R."/>
            <person name="Tritt A."/>
            <person name="Adam C."/>
            <person name="Daum C."/>
            <person name="Floudas D."/>
            <person name="Sun H."/>
            <person name="Yadav J.S."/>
            <person name="Pangilinan J."/>
            <person name="Larsson K.H."/>
            <person name="Matsuura K."/>
            <person name="Barry K."/>
            <person name="Labutti K."/>
            <person name="Kuo R."/>
            <person name="Ohm R.A."/>
            <person name="Bhattacharya S.S."/>
            <person name="Shirouzu T."/>
            <person name="Yoshinaga Y."/>
            <person name="Martin F.M."/>
            <person name="Grigoriev I.V."/>
            <person name="Hibbett D.S."/>
        </authorList>
    </citation>
    <scope>NUCLEOTIDE SEQUENCE [LARGE SCALE GENOMIC DNA]</scope>
    <source>
        <strain evidence="10 11">HHB12733</strain>
    </source>
</reference>
<dbReference type="InterPro" id="IPR012340">
    <property type="entry name" value="NA-bd_OB-fold"/>
</dbReference>
<keyword evidence="7" id="KW-0539">Nucleus</keyword>
<evidence type="ECO:0000256" key="4">
    <source>
        <dbReference type="ARBA" id="ARBA00022705"/>
    </source>
</evidence>
<dbReference type="Gene3D" id="3.30.1490.70">
    <property type="match status" value="1"/>
</dbReference>
<accession>A0A165D5C5</accession>
<feature type="compositionally biased region" description="Basic and acidic residues" evidence="8">
    <location>
        <begin position="704"/>
        <end position="713"/>
    </location>
</feature>
<dbReference type="Gene3D" id="2.40.50.140">
    <property type="entry name" value="Nucleic acid-binding proteins"/>
    <property type="match status" value="1"/>
</dbReference>
<dbReference type="GO" id="GO:0006273">
    <property type="term" value="P:lagging strand elongation"/>
    <property type="evidence" value="ECO:0007669"/>
    <property type="project" value="TreeGrafter"/>
</dbReference>
<dbReference type="AlphaFoldDB" id="A0A165D5C5"/>
<feature type="region of interest" description="Disordered" evidence="8">
    <location>
        <begin position="129"/>
        <end position="149"/>
    </location>
</feature>
<dbReference type="InterPro" id="IPR012310">
    <property type="entry name" value="DNA_ligase_ATP-dep_cent"/>
</dbReference>
<evidence type="ECO:0000259" key="9">
    <source>
        <dbReference type="PROSITE" id="PS50160"/>
    </source>
</evidence>
<feature type="compositionally biased region" description="Basic and acidic residues" evidence="8">
    <location>
        <begin position="401"/>
        <end position="410"/>
    </location>
</feature>
<keyword evidence="5" id="KW-0547">Nucleotide-binding</keyword>
<proteinExistence type="inferred from homology"/>
<dbReference type="OrthoDB" id="206088at2759"/>
<dbReference type="Pfam" id="PF01068">
    <property type="entry name" value="DNA_ligase_A_M"/>
    <property type="match status" value="1"/>
</dbReference>
<organism evidence="10 11">
    <name type="scientific">Calocera cornea HHB12733</name>
    <dbReference type="NCBI Taxonomy" id="1353952"/>
    <lineage>
        <taxon>Eukaryota</taxon>
        <taxon>Fungi</taxon>
        <taxon>Dikarya</taxon>
        <taxon>Basidiomycota</taxon>
        <taxon>Agaricomycotina</taxon>
        <taxon>Dacrymycetes</taxon>
        <taxon>Dacrymycetales</taxon>
        <taxon>Dacrymycetaceae</taxon>
        <taxon>Calocera</taxon>
    </lineage>
</organism>
<dbReference type="GO" id="GO:0006281">
    <property type="term" value="P:DNA repair"/>
    <property type="evidence" value="ECO:0007669"/>
    <property type="project" value="InterPro"/>
</dbReference>
<feature type="compositionally biased region" description="Basic and acidic residues" evidence="8">
    <location>
        <begin position="129"/>
        <end position="141"/>
    </location>
</feature>
<dbReference type="InterPro" id="IPR012308">
    <property type="entry name" value="DNA_ligase_ATP-dep_N"/>
</dbReference>
<feature type="domain" description="ATP-dependent DNA ligase family profile" evidence="9">
    <location>
        <begin position="606"/>
        <end position="798"/>
    </location>
</feature>
<dbReference type="InParanoid" id="A0A165D5C5"/>
<gene>
    <name evidence="10" type="ORF">CALCODRAFT_476345</name>
</gene>
<dbReference type="STRING" id="1353952.A0A165D5C5"/>
<keyword evidence="6" id="KW-0067">ATP-binding</keyword>
<dbReference type="GO" id="GO:0005634">
    <property type="term" value="C:nucleus"/>
    <property type="evidence" value="ECO:0007669"/>
    <property type="project" value="UniProtKB-SubCell"/>
</dbReference>
<dbReference type="Proteomes" id="UP000076842">
    <property type="component" value="Unassembled WGS sequence"/>
</dbReference>
<dbReference type="PROSITE" id="PS50160">
    <property type="entry name" value="DNA_LIGASE_A3"/>
    <property type="match status" value="1"/>
</dbReference>
<dbReference type="Pfam" id="PF04679">
    <property type="entry name" value="DNA_ligase_A_C"/>
    <property type="match status" value="1"/>
</dbReference>
<dbReference type="InterPro" id="IPR036599">
    <property type="entry name" value="DNA_ligase_N_sf"/>
</dbReference>
<feature type="compositionally biased region" description="Basic and acidic residues" evidence="8">
    <location>
        <begin position="381"/>
        <end position="393"/>
    </location>
</feature>
<evidence type="ECO:0000256" key="6">
    <source>
        <dbReference type="ARBA" id="ARBA00022840"/>
    </source>
</evidence>
<feature type="region of interest" description="Disordered" evidence="8">
    <location>
        <begin position="376"/>
        <end position="410"/>
    </location>
</feature>
<evidence type="ECO:0000256" key="1">
    <source>
        <dbReference type="ARBA" id="ARBA00004123"/>
    </source>
</evidence>
<keyword evidence="11" id="KW-1185">Reference proteome</keyword>
<sequence>MLPRAARIQRSGARYTRILAMSKRPLAISTASSPAKKKAKKDGAGQQSISAFFASPKAAKVGATTSTFSEIKGTGGSRQDPVEVLDEDEELARKLAAEEGMDLDAIRAEEARWRSANAAVAHAKEVVKDEDRSIPSLREESASPSKTAPKQHINLAMPKSKPTIMTFPDLLMDPLLTTPEACQWPSARVPFSFLSHALESLSCTRSRILILNILTNTLRYIIAHDPTSLTAAVYLLSNSLGPTYQPNTELNIGGSVLSKALLPTTSLTAAKLRQLYQKHGDPGDVAFYAKASVRTLIPPSPLTVEGMYNKLLDIAGAKGQGVVKRKEEIIRGLLVQAQGEEVRWVYRILSMNLRVGAVRNTLLQAIARAFALSPSPNLSQKEGKEEYVTEELRSQVTAPPEGKKKPPPDAARVKATDILLKAEGTVKRTYAQHPNYGHIINGLLNGRLGELPDRVPLSVGVPLLPTLGSPMRSLEEIYDRLSGLPFSAEMKYDGQRAQVHVCVLGSTHTHANGSASPIKGKEGSANQFVVDVGDGRKASVKVFSRHLEDMTDKYPDILAMLASILARDPSLESFILDAEVVALDPTTGALKTFQELSNRARKDVKLEDVKVSVGLFAFDLLYLNGQPLLSETFRQRRATLRQHFPPYTPQDVRLSARLEWVENVDSEDGEEVVLEFWERAVAGKYEGLMIKILDSGEVVDDELGPKAAEEAASPKKRGKNKAGAEEEETKEREKKNGSRRKPLPATYEPDKRTMAWLKLKKDYVLTTGDSLDLIPIGAWHGNGRKASWWSPILLGVWDENEGRPVALCKCMSGFTDLFYKCLNERYREGSDTCSGTPLWDVETGGYSPTVYFKPHEVWEVRGADITVSPTSVTAKGLIDPERGLSLRFPRFMKLRDDKRIEHASTPEDIARMYRKQDGRVGGAGGKVAPGMDDGELVDVELESEAAEEIESEREEDKVQASA</sequence>
<dbReference type="InterPro" id="IPR016059">
    <property type="entry name" value="DNA_ligase_ATP-dep_CS"/>
</dbReference>
<protein>
    <submittedName>
        <fullName evidence="10">ATP-dependent DNA ligase</fullName>
    </submittedName>
</protein>
<dbReference type="PROSITE" id="PS00697">
    <property type="entry name" value="DNA_LIGASE_A1"/>
    <property type="match status" value="1"/>
</dbReference>
<evidence type="ECO:0000256" key="3">
    <source>
        <dbReference type="ARBA" id="ARBA00022598"/>
    </source>
</evidence>
<evidence type="ECO:0000313" key="11">
    <source>
        <dbReference type="Proteomes" id="UP000076842"/>
    </source>
</evidence>
<name>A0A165D5C5_9BASI</name>
<evidence type="ECO:0000256" key="5">
    <source>
        <dbReference type="ARBA" id="ARBA00022741"/>
    </source>
</evidence>
<evidence type="ECO:0000256" key="2">
    <source>
        <dbReference type="ARBA" id="ARBA00007572"/>
    </source>
</evidence>
<feature type="compositionally biased region" description="Acidic residues" evidence="8">
    <location>
        <begin position="943"/>
        <end position="953"/>
    </location>
</feature>
<dbReference type="InterPro" id="IPR012309">
    <property type="entry name" value="DNA_ligase_ATP-dep_C"/>
</dbReference>
<evidence type="ECO:0000256" key="7">
    <source>
        <dbReference type="ARBA" id="ARBA00023242"/>
    </source>
</evidence>
<keyword evidence="4" id="KW-0235">DNA replication</keyword>
<dbReference type="CDD" id="cd07900">
    <property type="entry name" value="Adenylation_DNA_ligase_I_Euk"/>
    <property type="match status" value="1"/>
</dbReference>
<feature type="region of interest" description="Disordered" evidence="8">
    <location>
        <begin position="704"/>
        <end position="746"/>
    </location>
</feature>